<dbReference type="Gene3D" id="3.40.50.1820">
    <property type="entry name" value="alpha/beta hydrolase"/>
    <property type="match status" value="1"/>
</dbReference>
<keyword evidence="4" id="KW-1185">Reference proteome</keyword>
<dbReference type="Proteomes" id="UP001274830">
    <property type="component" value="Unassembled WGS sequence"/>
</dbReference>
<feature type="region of interest" description="Disordered" evidence="1">
    <location>
        <begin position="270"/>
        <end position="306"/>
    </location>
</feature>
<sequence length="306" mass="33679">MVQTRGAAKGHEQNKQHVPENEDQDHKVKPRAGKGKTSDKTPGEDDKTFTIPFGDKQITCERRGEETRPSLIFTHGAGGDISTPATSELASGFAEVATIILFNGSMNVKNRVKAFGTVADHHGFEDALGGRSMGARAACMAAVEEGRKTKALVLVSFPLVADKNKESREQVLLDLPAGTDVLFISGTKDSMCDLEHLQIVTEKMKARVWVVRVKDADHGMSWSYKDKDSIRMMRQTTGTIAAEWLQERDARTRYKSVHWEAETETLHCSGWSVSSDESDITQANKVEKPGEDEAPPAAKKRKRGKA</sequence>
<name>A0AAE0WTT6_9PEZI</name>
<feature type="compositionally biased region" description="Polar residues" evidence="1">
    <location>
        <begin position="271"/>
        <end position="284"/>
    </location>
</feature>
<dbReference type="AlphaFoldDB" id="A0AAE0WTT6"/>
<dbReference type="Pfam" id="PF20408">
    <property type="entry name" value="Abhydrolase_11"/>
    <property type="match status" value="1"/>
</dbReference>
<dbReference type="EMBL" id="JAUTXT010000006">
    <property type="protein sequence ID" value="KAK3677651.1"/>
    <property type="molecule type" value="Genomic_DNA"/>
</dbReference>
<accession>A0AAE0WTT6</accession>
<proteinExistence type="predicted"/>
<feature type="compositionally biased region" description="Basic and acidic residues" evidence="1">
    <location>
        <begin position="36"/>
        <end position="48"/>
    </location>
</feature>
<dbReference type="SUPFAM" id="SSF53474">
    <property type="entry name" value="alpha/beta-Hydrolases"/>
    <property type="match status" value="1"/>
</dbReference>
<evidence type="ECO:0000259" key="2">
    <source>
        <dbReference type="Pfam" id="PF20408"/>
    </source>
</evidence>
<evidence type="ECO:0000256" key="1">
    <source>
        <dbReference type="SAM" id="MobiDB-lite"/>
    </source>
</evidence>
<comment type="caution">
    <text evidence="3">The sequence shown here is derived from an EMBL/GenBank/DDBJ whole genome shotgun (WGS) entry which is preliminary data.</text>
</comment>
<organism evidence="3 4">
    <name type="scientific">Recurvomyces mirabilis</name>
    <dbReference type="NCBI Taxonomy" id="574656"/>
    <lineage>
        <taxon>Eukaryota</taxon>
        <taxon>Fungi</taxon>
        <taxon>Dikarya</taxon>
        <taxon>Ascomycota</taxon>
        <taxon>Pezizomycotina</taxon>
        <taxon>Dothideomycetes</taxon>
        <taxon>Dothideomycetidae</taxon>
        <taxon>Mycosphaerellales</taxon>
        <taxon>Teratosphaeriaceae</taxon>
        <taxon>Recurvomyces</taxon>
    </lineage>
</organism>
<dbReference type="InterPro" id="IPR029058">
    <property type="entry name" value="AB_hydrolase_fold"/>
</dbReference>
<feature type="compositionally biased region" description="Basic and acidic residues" evidence="1">
    <location>
        <begin position="9"/>
        <end position="27"/>
    </location>
</feature>
<feature type="domain" description="KANL3/Tex30 alpha/beta hydrolase-like" evidence="2">
    <location>
        <begin position="114"/>
        <end position="228"/>
    </location>
</feature>
<dbReference type="PANTHER" id="PTHR13136:SF11">
    <property type="entry name" value="TESTIS-EXPRESSED PROTEIN 30"/>
    <property type="match status" value="1"/>
</dbReference>
<dbReference type="InterPro" id="IPR026555">
    <property type="entry name" value="NSL3/Tex30"/>
</dbReference>
<protein>
    <recommendedName>
        <fullName evidence="2">KANL3/Tex30 alpha/beta hydrolase-like domain-containing protein</fullName>
    </recommendedName>
</protein>
<dbReference type="InterPro" id="IPR046879">
    <property type="entry name" value="KANL3/Tex30_Abhydrolase"/>
</dbReference>
<reference evidence="3" key="1">
    <citation type="submission" date="2023-07" db="EMBL/GenBank/DDBJ databases">
        <title>Black Yeasts Isolated from many extreme environments.</title>
        <authorList>
            <person name="Coleine C."/>
            <person name="Stajich J.E."/>
            <person name="Selbmann L."/>
        </authorList>
    </citation>
    <scope>NUCLEOTIDE SEQUENCE</scope>
    <source>
        <strain evidence="3">CCFEE 5485</strain>
    </source>
</reference>
<evidence type="ECO:0000313" key="3">
    <source>
        <dbReference type="EMBL" id="KAK3677651.1"/>
    </source>
</evidence>
<evidence type="ECO:0000313" key="4">
    <source>
        <dbReference type="Proteomes" id="UP001274830"/>
    </source>
</evidence>
<dbReference type="PANTHER" id="PTHR13136">
    <property type="entry name" value="TESTIS DEVELOPMENT PROTEIN PRTD"/>
    <property type="match status" value="1"/>
</dbReference>
<feature type="region of interest" description="Disordered" evidence="1">
    <location>
        <begin position="1"/>
        <end position="51"/>
    </location>
</feature>
<gene>
    <name evidence="3" type="ORF">LTR78_002501</name>
</gene>